<reference evidence="1" key="1">
    <citation type="journal article" date="2019" name="bioRxiv">
        <title>The Genome of the Zebra Mussel, Dreissena polymorpha: A Resource for Invasive Species Research.</title>
        <authorList>
            <person name="McCartney M.A."/>
            <person name="Auch B."/>
            <person name="Kono T."/>
            <person name="Mallez S."/>
            <person name="Zhang Y."/>
            <person name="Obille A."/>
            <person name="Becker A."/>
            <person name="Abrahante J.E."/>
            <person name="Garbe J."/>
            <person name="Badalamenti J.P."/>
            <person name="Herman A."/>
            <person name="Mangelson H."/>
            <person name="Liachko I."/>
            <person name="Sullivan S."/>
            <person name="Sone E.D."/>
            <person name="Koren S."/>
            <person name="Silverstein K.A.T."/>
            <person name="Beckman K.B."/>
            <person name="Gohl D.M."/>
        </authorList>
    </citation>
    <scope>NUCLEOTIDE SEQUENCE</scope>
    <source>
        <strain evidence="1">Duluth1</strain>
        <tissue evidence="1">Whole animal</tissue>
    </source>
</reference>
<protein>
    <submittedName>
        <fullName evidence="1">Uncharacterized protein</fullName>
    </submittedName>
</protein>
<comment type="caution">
    <text evidence="1">The sequence shown here is derived from an EMBL/GenBank/DDBJ whole genome shotgun (WGS) entry which is preliminary data.</text>
</comment>
<reference evidence="1" key="2">
    <citation type="submission" date="2020-11" db="EMBL/GenBank/DDBJ databases">
        <authorList>
            <person name="McCartney M.A."/>
            <person name="Auch B."/>
            <person name="Kono T."/>
            <person name="Mallez S."/>
            <person name="Becker A."/>
            <person name="Gohl D.M."/>
            <person name="Silverstein K.A.T."/>
            <person name="Koren S."/>
            <person name="Bechman K.B."/>
            <person name="Herman A."/>
            <person name="Abrahante J.E."/>
            <person name="Garbe J."/>
        </authorList>
    </citation>
    <scope>NUCLEOTIDE SEQUENCE</scope>
    <source>
        <strain evidence="1">Duluth1</strain>
        <tissue evidence="1">Whole animal</tissue>
    </source>
</reference>
<evidence type="ECO:0000313" key="2">
    <source>
        <dbReference type="EMBL" id="KAH3772916.1"/>
    </source>
</evidence>
<dbReference type="Proteomes" id="UP000828390">
    <property type="component" value="Unassembled WGS sequence"/>
</dbReference>
<dbReference type="EMBL" id="JAIWYP010000009">
    <property type="protein sequence ID" value="KAH3772916.1"/>
    <property type="molecule type" value="Genomic_DNA"/>
</dbReference>
<evidence type="ECO:0000313" key="3">
    <source>
        <dbReference type="Proteomes" id="UP000828390"/>
    </source>
</evidence>
<proteinExistence type="predicted"/>
<evidence type="ECO:0000313" key="1">
    <source>
        <dbReference type="EMBL" id="KAH3772883.1"/>
    </source>
</evidence>
<keyword evidence="3" id="KW-1185">Reference proteome</keyword>
<gene>
    <name evidence="1" type="ORF">DPMN_174230</name>
    <name evidence="2" type="ORF">DPMN_174263</name>
</gene>
<accession>A0A9D4E4D0</accession>
<name>A0A9D4E4D0_DREPO</name>
<sequence>MVTLNCTYSKTGERKPVLLHVIETRSSPLLSLQTSLEFGLIQVSFAVESLNSDAFLTKQKILRDFPDLFKDIDCIDNVPTPAKQVNMRDTTLKYTT</sequence>
<dbReference type="AlphaFoldDB" id="A0A9D4E4D0"/>
<dbReference type="EMBL" id="JAIWYP010000009">
    <property type="protein sequence ID" value="KAH3772883.1"/>
    <property type="molecule type" value="Genomic_DNA"/>
</dbReference>
<organism evidence="1 3">
    <name type="scientific">Dreissena polymorpha</name>
    <name type="common">Zebra mussel</name>
    <name type="synonym">Mytilus polymorpha</name>
    <dbReference type="NCBI Taxonomy" id="45954"/>
    <lineage>
        <taxon>Eukaryota</taxon>
        <taxon>Metazoa</taxon>
        <taxon>Spiralia</taxon>
        <taxon>Lophotrochozoa</taxon>
        <taxon>Mollusca</taxon>
        <taxon>Bivalvia</taxon>
        <taxon>Autobranchia</taxon>
        <taxon>Heteroconchia</taxon>
        <taxon>Euheterodonta</taxon>
        <taxon>Imparidentia</taxon>
        <taxon>Neoheterodontei</taxon>
        <taxon>Myida</taxon>
        <taxon>Dreissenoidea</taxon>
        <taxon>Dreissenidae</taxon>
        <taxon>Dreissena</taxon>
    </lineage>
</organism>